<dbReference type="Proteomes" id="UP000070163">
    <property type="component" value="Unassembled WGS sequence"/>
</dbReference>
<evidence type="ECO:0000259" key="1">
    <source>
        <dbReference type="Pfam" id="PF01314"/>
    </source>
</evidence>
<dbReference type="GO" id="GO:0051536">
    <property type="term" value="F:iron-sulfur cluster binding"/>
    <property type="evidence" value="ECO:0007669"/>
    <property type="project" value="InterPro"/>
</dbReference>
<dbReference type="EMBL" id="LHXJ01000129">
    <property type="protein sequence ID" value="KXA88716.1"/>
    <property type="molecule type" value="Genomic_DNA"/>
</dbReference>
<sequence length="419" mass="47042">FAQNYRENIIQRRVEDYGTAEIIDSMNQLGMLPTRNFQKGHIEGAENLSGETMTDTILKRTEGCYACAVGCKRVVEVNDAFQVDPKYGGPEFETLAALGTNCEIIDLKAVAKANELCNKYGLDTISTGSSIAFAMECFEKGIIDEEDTGGIKLEFGHSDAMLKMIEKIANREGLGKILGDGVKRAGEKIGEESKKFVVEGKGEELAMHDGRTKGMVGFGYAVGPLGGDHVVVEHDSDFNQSAPETFVEQAKPLGLLERIELTGMNPRKMRHFCYLEKVFSFMDSLGLCVFTFAPVRSFTFDRLVQTFNAITGWNSSLWELMKQGEKRINMFRAFNVREGFTREDDTLPDRMFEPIKNGNMQGTSVSKENLEAMKELYYNMRNWDPETGKPKKAKLIELDLEWVSEELESTPHKKSNKMV</sequence>
<dbReference type="SUPFAM" id="SSF48310">
    <property type="entry name" value="Aldehyde ferredoxin oxidoreductase, C-terminal domains"/>
    <property type="match status" value="1"/>
</dbReference>
<dbReference type="GO" id="GO:0009055">
    <property type="term" value="F:electron transfer activity"/>
    <property type="evidence" value="ECO:0007669"/>
    <property type="project" value="InterPro"/>
</dbReference>
<dbReference type="InterPro" id="IPR013985">
    <property type="entry name" value="Ald_Fedxn_OxRdtase_dom3"/>
</dbReference>
<keyword evidence="3" id="KW-1185">Reference proteome</keyword>
<feature type="non-terminal residue" evidence="2">
    <location>
        <position position="1"/>
    </location>
</feature>
<feature type="domain" description="Aldehyde ferredoxin oxidoreductase C-terminal" evidence="1">
    <location>
        <begin position="4"/>
        <end position="400"/>
    </location>
</feature>
<evidence type="ECO:0000313" key="2">
    <source>
        <dbReference type="EMBL" id="KXA88716.1"/>
    </source>
</evidence>
<dbReference type="InterPro" id="IPR001203">
    <property type="entry name" value="OxRdtase_Ald_Fedxn_C"/>
</dbReference>
<dbReference type="PANTHER" id="PTHR30038">
    <property type="entry name" value="ALDEHYDE FERREDOXIN OXIDOREDUCTASE"/>
    <property type="match status" value="1"/>
</dbReference>
<dbReference type="Pfam" id="PF01314">
    <property type="entry name" value="AFOR_C"/>
    <property type="match status" value="1"/>
</dbReference>
<name>A0A133U3F2_9EURY</name>
<comment type="caution">
    <text evidence="2">The sequence shown here is derived from an EMBL/GenBank/DDBJ whole genome shotgun (WGS) entry which is preliminary data.</text>
</comment>
<proteinExistence type="predicted"/>
<accession>A0A133U3F2</accession>
<organism evidence="2 3">
    <name type="scientific">candidate division MSBL1 archaeon SCGC-AAA259A05</name>
    <dbReference type="NCBI Taxonomy" id="1698259"/>
    <lineage>
        <taxon>Archaea</taxon>
        <taxon>Methanobacteriati</taxon>
        <taxon>Methanobacteriota</taxon>
        <taxon>candidate division MSBL1</taxon>
    </lineage>
</organism>
<protein>
    <recommendedName>
        <fullName evidence="1">Aldehyde ferredoxin oxidoreductase C-terminal domain-containing protein</fullName>
    </recommendedName>
</protein>
<dbReference type="AlphaFoldDB" id="A0A133U3F2"/>
<dbReference type="PANTHER" id="PTHR30038:SF0">
    <property type="entry name" value="TUNGSTEN-CONTAINING ALDEHYDE FERREDOXIN OXIDOREDUCTASE"/>
    <property type="match status" value="1"/>
</dbReference>
<gene>
    <name evidence="2" type="ORF">AKJ57_06430</name>
</gene>
<dbReference type="InterPro" id="IPR036021">
    <property type="entry name" value="Tungsten_al_ferr_oxy-like_C"/>
</dbReference>
<reference evidence="2 3" key="1">
    <citation type="journal article" date="2016" name="Sci. Rep.">
        <title>Metabolic traits of an uncultured archaeal lineage -MSBL1- from brine pools of the Red Sea.</title>
        <authorList>
            <person name="Mwirichia R."/>
            <person name="Alam I."/>
            <person name="Rashid M."/>
            <person name="Vinu M."/>
            <person name="Ba-Alawi W."/>
            <person name="Anthony Kamau A."/>
            <person name="Kamanda Ngugi D."/>
            <person name="Goker M."/>
            <person name="Klenk H.P."/>
            <person name="Bajic V."/>
            <person name="Stingl U."/>
        </authorList>
    </citation>
    <scope>NUCLEOTIDE SEQUENCE [LARGE SCALE GENOMIC DNA]</scope>
    <source>
        <strain evidence="2">SCGC-AAA259A05</strain>
    </source>
</reference>
<evidence type="ECO:0000313" key="3">
    <source>
        <dbReference type="Proteomes" id="UP000070163"/>
    </source>
</evidence>
<dbReference type="InterPro" id="IPR013984">
    <property type="entry name" value="Ald_Fedxn_OxRdtase_dom2"/>
</dbReference>
<dbReference type="Gene3D" id="1.10.599.10">
    <property type="entry name" value="Aldehyde Ferredoxin Oxidoreductase Protein, subunit A, domain 3"/>
    <property type="match status" value="1"/>
</dbReference>
<dbReference type="PATRIC" id="fig|1698259.3.peg.321"/>
<dbReference type="InterPro" id="IPR051919">
    <property type="entry name" value="W-dependent_AOR"/>
</dbReference>
<dbReference type="Gene3D" id="1.10.569.10">
    <property type="entry name" value="Aldehyde Ferredoxin Oxidoreductase Protein, subunit A, domain 2"/>
    <property type="match status" value="1"/>
</dbReference>
<dbReference type="GO" id="GO:0016625">
    <property type="term" value="F:oxidoreductase activity, acting on the aldehyde or oxo group of donors, iron-sulfur protein as acceptor"/>
    <property type="evidence" value="ECO:0007669"/>
    <property type="project" value="InterPro"/>
</dbReference>